<feature type="transmembrane region" description="Helical" evidence="5">
    <location>
        <begin position="41"/>
        <end position="58"/>
    </location>
</feature>
<feature type="domain" description="Major facilitator superfamily (MFS) profile" evidence="6">
    <location>
        <begin position="4"/>
        <end position="526"/>
    </location>
</feature>
<name>A0A9N9ZK64_9HYPO</name>
<dbReference type="EMBL" id="CABFOC020000069">
    <property type="protein sequence ID" value="CAH0056996.1"/>
    <property type="molecule type" value="Genomic_DNA"/>
</dbReference>
<keyword evidence="4 5" id="KW-0472">Membrane</keyword>
<dbReference type="Pfam" id="PF07690">
    <property type="entry name" value="MFS_1"/>
    <property type="match status" value="1"/>
</dbReference>
<reference evidence="8" key="1">
    <citation type="submission" date="2019-06" db="EMBL/GenBank/DDBJ databases">
        <authorList>
            <person name="Broberg M."/>
        </authorList>
    </citation>
    <scope>NUCLEOTIDE SEQUENCE [LARGE SCALE GENOMIC DNA]</scope>
</reference>
<keyword evidence="3 5" id="KW-1133">Transmembrane helix</keyword>
<feature type="transmembrane region" description="Helical" evidence="5">
    <location>
        <begin position="319"/>
        <end position="337"/>
    </location>
</feature>
<feature type="transmembrane region" description="Helical" evidence="5">
    <location>
        <begin position="504"/>
        <end position="522"/>
    </location>
</feature>
<keyword evidence="8" id="KW-1185">Reference proteome</keyword>
<dbReference type="InterPro" id="IPR011701">
    <property type="entry name" value="MFS"/>
</dbReference>
<evidence type="ECO:0000256" key="5">
    <source>
        <dbReference type="SAM" id="Phobius"/>
    </source>
</evidence>
<feature type="transmembrane region" description="Helical" evidence="5">
    <location>
        <begin position="157"/>
        <end position="177"/>
    </location>
</feature>
<feature type="transmembrane region" description="Helical" evidence="5">
    <location>
        <begin position="127"/>
        <end position="145"/>
    </location>
</feature>
<dbReference type="Proteomes" id="UP000775872">
    <property type="component" value="Unassembled WGS sequence"/>
</dbReference>
<dbReference type="SUPFAM" id="SSF103473">
    <property type="entry name" value="MFS general substrate transporter"/>
    <property type="match status" value="2"/>
</dbReference>
<dbReference type="PROSITE" id="PS50850">
    <property type="entry name" value="MFS"/>
    <property type="match status" value="1"/>
</dbReference>
<sequence length="530" mass="56842">MANDWDRIALLLFLTTVETFIAVTALVAIGKDLGHFDNASWILASYQLGYVAIIVIAAKISDICGRKPVLLASIVLFTALSGGCGAAQSMTQLIILRAVQGIGAGGCFALCAIIMVELVPPEKLGGLVAKTGVAIVMAMVLGPLIGGTISDNTTWRWIFLFNVPAGAVGFLLVAFGIPDGFPKHQSHTVEEKPDKISTESLARIDALGFILLMLATTTFTAGFQEADGRFPWASAYVLTLLIGSAVLWAILLIWERHVTIADAMREPVLPWRFFTNRVFVGLMLGFVLVGGPMAAINFQLPQRFQLINKMSSFDAGVRIIPYGAAFPVGSMVSAKVASRFKVPGIYFVFAGSVFQIIGYAMLSTLGSSVKIDPGTYGYEFLCGLGSGTNYQILYLMVPFTAEKRDHGERPPDKMTSRSYQNKADCSKRVAVGMGAANQFRYMGSAFALAIVTSVFNGYTGSRLEGLGVPGLTQTLVAGHGTDLGDTDLEAEARRILSGGYNRQMLVLCGFAVAQVPAALLMWRKKQVLVG</sequence>
<feature type="transmembrane region" description="Helical" evidence="5">
    <location>
        <begin position="204"/>
        <end position="223"/>
    </location>
</feature>
<evidence type="ECO:0000256" key="3">
    <source>
        <dbReference type="ARBA" id="ARBA00022989"/>
    </source>
</evidence>
<dbReference type="OrthoDB" id="440553at2759"/>
<organism evidence="7 8">
    <name type="scientific">Clonostachys solani</name>
    <dbReference type="NCBI Taxonomy" id="160281"/>
    <lineage>
        <taxon>Eukaryota</taxon>
        <taxon>Fungi</taxon>
        <taxon>Dikarya</taxon>
        <taxon>Ascomycota</taxon>
        <taxon>Pezizomycotina</taxon>
        <taxon>Sordariomycetes</taxon>
        <taxon>Hypocreomycetidae</taxon>
        <taxon>Hypocreales</taxon>
        <taxon>Bionectriaceae</taxon>
        <taxon>Clonostachys</taxon>
    </lineage>
</organism>
<feature type="transmembrane region" description="Helical" evidence="5">
    <location>
        <begin position="344"/>
        <end position="362"/>
    </location>
</feature>
<feature type="transmembrane region" description="Helical" evidence="5">
    <location>
        <begin position="94"/>
        <end position="115"/>
    </location>
</feature>
<gene>
    <name evidence="7" type="ORF">CSOL1703_00018234</name>
</gene>
<feature type="transmembrane region" description="Helical" evidence="5">
    <location>
        <begin position="274"/>
        <end position="299"/>
    </location>
</feature>
<feature type="transmembrane region" description="Helical" evidence="5">
    <location>
        <begin position="235"/>
        <end position="254"/>
    </location>
</feature>
<dbReference type="PANTHER" id="PTHR23501:SF43">
    <property type="entry name" value="MULTIDRUG TRANSPORTER, PUTATIVE (AFU_ORTHOLOGUE AFUA_6G03040)-RELATED"/>
    <property type="match status" value="1"/>
</dbReference>
<dbReference type="AlphaFoldDB" id="A0A9N9ZK64"/>
<feature type="transmembrane region" description="Helical" evidence="5">
    <location>
        <begin position="7"/>
        <end position="29"/>
    </location>
</feature>
<evidence type="ECO:0000256" key="2">
    <source>
        <dbReference type="ARBA" id="ARBA00022692"/>
    </source>
</evidence>
<feature type="transmembrane region" description="Helical" evidence="5">
    <location>
        <begin position="70"/>
        <end position="88"/>
    </location>
</feature>
<dbReference type="InterPro" id="IPR020846">
    <property type="entry name" value="MFS_dom"/>
</dbReference>
<reference evidence="7 8" key="2">
    <citation type="submission" date="2021-10" db="EMBL/GenBank/DDBJ databases">
        <authorList>
            <person name="Piombo E."/>
        </authorList>
    </citation>
    <scope>NUCLEOTIDE SEQUENCE [LARGE SCALE GENOMIC DNA]</scope>
</reference>
<comment type="subcellular location">
    <subcellularLocation>
        <location evidence="1">Membrane</location>
        <topology evidence="1">Multi-pass membrane protein</topology>
    </subcellularLocation>
</comment>
<dbReference type="PANTHER" id="PTHR23501">
    <property type="entry name" value="MAJOR FACILITATOR SUPERFAMILY"/>
    <property type="match status" value="1"/>
</dbReference>
<evidence type="ECO:0000256" key="4">
    <source>
        <dbReference type="ARBA" id="ARBA00023136"/>
    </source>
</evidence>
<proteinExistence type="predicted"/>
<evidence type="ECO:0000313" key="7">
    <source>
        <dbReference type="EMBL" id="CAH0056996.1"/>
    </source>
</evidence>
<dbReference type="GO" id="GO:0022857">
    <property type="term" value="F:transmembrane transporter activity"/>
    <property type="evidence" value="ECO:0007669"/>
    <property type="project" value="InterPro"/>
</dbReference>
<comment type="caution">
    <text evidence="7">The sequence shown here is derived from an EMBL/GenBank/DDBJ whole genome shotgun (WGS) entry which is preliminary data.</text>
</comment>
<evidence type="ECO:0000313" key="8">
    <source>
        <dbReference type="Proteomes" id="UP000775872"/>
    </source>
</evidence>
<dbReference type="InterPro" id="IPR036259">
    <property type="entry name" value="MFS_trans_sf"/>
</dbReference>
<dbReference type="GO" id="GO:0005886">
    <property type="term" value="C:plasma membrane"/>
    <property type="evidence" value="ECO:0007669"/>
    <property type="project" value="TreeGrafter"/>
</dbReference>
<keyword evidence="2 5" id="KW-0812">Transmembrane</keyword>
<evidence type="ECO:0000259" key="6">
    <source>
        <dbReference type="PROSITE" id="PS50850"/>
    </source>
</evidence>
<evidence type="ECO:0000256" key="1">
    <source>
        <dbReference type="ARBA" id="ARBA00004141"/>
    </source>
</evidence>
<accession>A0A9N9ZK64</accession>
<protein>
    <recommendedName>
        <fullName evidence="6">Major facilitator superfamily (MFS) profile domain-containing protein</fullName>
    </recommendedName>
</protein>
<dbReference type="Gene3D" id="1.20.1720.10">
    <property type="entry name" value="Multidrug resistance protein D"/>
    <property type="match status" value="1"/>
</dbReference>